<dbReference type="Pfam" id="PF00026">
    <property type="entry name" value="Asp"/>
    <property type="match status" value="1"/>
</dbReference>
<feature type="disulfide bond" evidence="2">
    <location>
        <begin position="144"/>
        <end position="181"/>
    </location>
</feature>
<dbReference type="EMBL" id="KC571953">
    <property type="protein sequence ID" value="AGM32452.1"/>
    <property type="molecule type" value="mRNA"/>
</dbReference>
<dbReference type="PROSITE" id="PS51767">
    <property type="entry name" value="PEPTIDASE_A1"/>
    <property type="match status" value="1"/>
</dbReference>
<dbReference type="GO" id="GO:0004190">
    <property type="term" value="F:aspartic-type endopeptidase activity"/>
    <property type="evidence" value="ECO:0007669"/>
    <property type="project" value="InterPro"/>
</dbReference>
<keyword evidence="2" id="KW-1015">Disulfide bond</keyword>
<dbReference type="AlphaFoldDB" id="R4V1E0"/>
<dbReference type="PANTHER" id="PTHR47966">
    <property type="entry name" value="BETA-SITE APP-CLEAVING ENZYME, ISOFORM A-RELATED"/>
    <property type="match status" value="1"/>
</dbReference>
<reference evidence="4" key="1">
    <citation type="submission" date="2013-02" db="EMBL/GenBank/DDBJ databases">
        <title>Immune-Related transcriptome of Coptotermes formosanus Shiraki workers: the defense mechanism.</title>
        <authorList>
            <person name="Hussain A."/>
            <person name="Li Y.F."/>
            <person name="Cheng Y."/>
            <person name="Liu Y."/>
            <person name="Chen C.C."/>
            <person name="Wen S.Y."/>
        </authorList>
    </citation>
    <scope>NUCLEOTIDE SEQUENCE</scope>
</reference>
<dbReference type="Gene3D" id="2.40.70.10">
    <property type="entry name" value="Acid Proteases"/>
    <property type="match status" value="2"/>
</dbReference>
<dbReference type="InterPro" id="IPR033121">
    <property type="entry name" value="PEPTIDASE_A1"/>
</dbReference>
<feature type="domain" description="Peptidase A1" evidence="3">
    <location>
        <begin position="1"/>
        <end position="226"/>
    </location>
</feature>
<evidence type="ECO:0000313" key="4">
    <source>
        <dbReference type="EMBL" id="AGM32452.1"/>
    </source>
</evidence>
<accession>R4V1E0</accession>
<organism evidence="4">
    <name type="scientific">Coptotermes formosanus</name>
    <name type="common">Formosan subterranean termite</name>
    <dbReference type="NCBI Taxonomy" id="36987"/>
    <lineage>
        <taxon>Eukaryota</taxon>
        <taxon>Metazoa</taxon>
        <taxon>Ecdysozoa</taxon>
        <taxon>Arthropoda</taxon>
        <taxon>Hexapoda</taxon>
        <taxon>Insecta</taxon>
        <taxon>Pterygota</taxon>
        <taxon>Neoptera</taxon>
        <taxon>Polyneoptera</taxon>
        <taxon>Dictyoptera</taxon>
        <taxon>Blattodea</taxon>
        <taxon>Blattoidea</taxon>
        <taxon>Termitoidae</taxon>
        <taxon>Rhinotermitidae</taxon>
        <taxon>Coptotermes</taxon>
    </lineage>
</organism>
<protein>
    <submittedName>
        <fullName evidence="4">Cathepsin D-like aspartic peptidase</fullName>
    </submittedName>
</protein>
<dbReference type="InterPro" id="IPR021109">
    <property type="entry name" value="Peptidase_aspartic_dom_sf"/>
</dbReference>
<evidence type="ECO:0000259" key="3">
    <source>
        <dbReference type="PROSITE" id="PS51767"/>
    </source>
</evidence>
<comment type="similarity">
    <text evidence="1">Belongs to the peptidase A1 family.</text>
</comment>
<dbReference type="InterPro" id="IPR001461">
    <property type="entry name" value="Aspartic_peptidase_A1"/>
</dbReference>
<dbReference type="SUPFAM" id="SSF50630">
    <property type="entry name" value="Acid proteases"/>
    <property type="match status" value="1"/>
</dbReference>
<name>R4V1E0_COPFO</name>
<proteinExistence type="evidence at transcript level"/>
<evidence type="ECO:0000256" key="1">
    <source>
        <dbReference type="ARBA" id="ARBA00007447"/>
    </source>
</evidence>
<dbReference type="GO" id="GO:0006508">
    <property type="term" value="P:proteolysis"/>
    <property type="evidence" value="ECO:0007669"/>
    <property type="project" value="InterPro"/>
</dbReference>
<dbReference type="PANTHER" id="PTHR47966:SF51">
    <property type="entry name" value="BETA-SITE APP-CLEAVING ENZYME, ISOFORM A-RELATED"/>
    <property type="match status" value="1"/>
</dbReference>
<dbReference type="InterPro" id="IPR001969">
    <property type="entry name" value="Aspartic_peptidase_AS"/>
</dbReference>
<dbReference type="PROSITE" id="PS00141">
    <property type="entry name" value="ASP_PROTEASE"/>
    <property type="match status" value="1"/>
</dbReference>
<evidence type="ECO:0000256" key="2">
    <source>
        <dbReference type="PIRSR" id="PIRSR601461-2"/>
    </source>
</evidence>
<sequence length="232" mass="25528">MTFAEMTTESLQFAVAQFDGILGLAFQNISVDSIDPPLKVLYDKGLIDKYMVSFRLGKVSGETGQVTVGGFDPTQYIGNLNWVPVSKELWWYVDMDDILVDGKSLGLCSAQKCHAVIDTGTSLIIGKKELIDPIKKNVNVDLFCKDIDNNPTITFVLAGVHYPLKPSEYILDVGVEGIHECIPGIEDMDLGDKMDFILLGDVFLRVYYSVYDMNVGGTGGPRVGFARAIDKN</sequence>